<dbReference type="GO" id="GO:0006508">
    <property type="term" value="P:proteolysis"/>
    <property type="evidence" value="ECO:0007669"/>
    <property type="project" value="UniProtKB-KW"/>
</dbReference>
<evidence type="ECO:0000256" key="2">
    <source>
        <dbReference type="ARBA" id="ARBA00022670"/>
    </source>
</evidence>
<evidence type="ECO:0000313" key="6">
    <source>
        <dbReference type="EMBL" id="BBP92745.1"/>
    </source>
</evidence>
<sequence>MKDAMTYLGIPYEFGGADPKTGFDCSGFLQYLFEKSLGIYLPRSAEQQWIVGEKVALDDIRPGDFVFLVTHISPEFLM</sequence>
<accession>A0A5S9MIY2</accession>
<dbReference type="Gene3D" id="3.90.1720.10">
    <property type="entry name" value="endopeptidase domain like (from Nostoc punctiforme)"/>
    <property type="match status" value="1"/>
</dbReference>
<dbReference type="Proteomes" id="UP000464658">
    <property type="component" value="Chromosome"/>
</dbReference>
<proteinExistence type="inferred from homology"/>
<evidence type="ECO:0000256" key="3">
    <source>
        <dbReference type="ARBA" id="ARBA00022801"/>
    </source>
</evidence>
<protein>
    <recommendedName>
        <fullName evidence="5">NlpC/P60 domain-containing protein</fullName>
    </recommendedName>
</protein>
<evidence type="ECO:0000259" key="5">
    <source>
        <dbReference type="PROSITE" id="PS51935"/>
    </source>
</evidence>
<keyword evidence="3" id="KW-0378">Hydrolase</keyword>
<dbReference type="GO" id="GO:0008234">
    <property type="term" value="F:cysteine-type peptidase activity"/>
    <property type="evidence" value="ECO:0007669"/>
    <property type="project" value="UniProtKB-KW"/>
</dbReference>
<dbReference type="PANTHER" id="PTHR47053:SF1">
    <property type="entry name" value="MUREIN DD-ENDOPEPTIDASE MEPH-RELATED"/>
    <property type="match status" value="1"/>
</dbReference>
<organism evidence="6 7">
    <name type="scientific">Bacillus safensis</name>
    <dbReference type="NCBI Taxonomy" id="561879"/>
    <lineage>
        <taxon>Bacteria</taxon>
        <taxon>Bacillati</taxon>
        <taxon>Bacillota</taxon>
        <taxon>Bacilli</taxon>
        <taxon>Bacillales</taxon>
        <taxon>Bacillaceae</taxon>
        <taxon>Bacillus</taxon>
    </lineage>
</organism>
<keyword evidence="2" id="KW-0645">Protease</keyword>
<dbReference type="Pfam" id="PF00877">
    <property type="entry name" value="NLPC_P60"/>
    <property type="match status" value="1"/>
</dbReference>
<feature type="domain" description="NlpC/P60" evidence="5">
    <location>
        <begin position="1"/>
        <end position="78"/>
    </location>
</feature>
<comment type="similarity">
    <text evidence="1">Belongs to the peptidase C40 family.</text>
</comment>
<dbReference type="EMBL" id="AP021906">
    <property type="protein sequence ID" value="BBP92745.1"/>
    <property type="molecule type" value="Genomic_DNA"/>
</dbReference>
<dbReference type="PANTHER" id="PTHR47053">
    <property type="entry name" value="MUREIN DD-ENDOPEPTIDASE MEPH-RELATED"/>
    <property type="match status" value="1"/>
</dbReference>
<evidence type="ECO:0000313" key="7">
    <source>
        <dbReference type="Proteomes" id="UP000464658"/>
    </source>
</evidence>
<dbReference type="InterPro" id="IPR038765">
    <property type="entry name" value="Papain-like_cys_pep_sf"/>
</dbReference>
<gene>
    <name evidence="6" type="ORF">BsIDN1_63630</name>
</gene>
<dbReference type="InterPro" id="IPR051202">
    <property type="entry name" value="Peptidase_C40"/>
</dbReference>
<evidence type="ECO:0000256" key="4">
    <source>
        <dbReference type="ARBA" id="ARBA00022807"/>
    </source>
</evidence>
<evidence type="ECO:0000256" key="1">
    <source>
        <dbReference type="ARBA" id="ARBA00007074"/>
    </source>
</evidence>
<dbReference type="InterPro" id="IPR000064">
    <property type="entry name" value="NLP_P60_dom"/>
</dbReference>
<dbReference type="SUPFAM" id="SSF54001">
    <property type="entry name" value="Cysteine proteinases"/>
    <property type="match status" value="1"/>
</dbReference>
<keyword evidence="4" id="KW-0788">Thiol protease</keyword>
<reference evidence="6 7" key="1">
    <citation type="submission" date="2019-12" db="EMBL/GenBank/DDBJ databases">
        <title>Full genome sequence of a Bacillus safensis strain isolated from commercially available natto in Indonesia.</title>
        <authorList>
            <person name="Yoshida M."/>
            <person name="Uomi M."/>
            <person name="Waturangi D."/>
            <person name="Ekaputri J.J."/>
            <person name="Setiamarga D.H.E."/>
        </authorList>
    </citation>
    <scope>NUCLEOTIDE SEQUENCE [LARGE SCALE GENOMIC DNA]</scope>
    <source>
        <strain evidence="6 7">IDN1</strain>
    </source>
</reference>
<dbReference type="PROSITE" id="PS51935">
    <property type="entry name" value="NLPC_P60"/>
    <property type="match status" value="1"/>
</dbReference>
<dbReference type="AlphaFoldDB" id="A0A5S9MIY2"/>
<name>A0A5S9MIY2_BACIA</name>